<gene>
    <name evidence="2" type="ORF">XA68_16483</name>
</gene>
<dbReference type="Proteomes" id="UP000037136">
    <property type="component" value="Unassembled WGS sequence"/>
</dbReference>
<reference evidence="2 3" key="2">
    <citation type="journal article" date="2017" name="Sci. Rep.">
        <title>Ant-infecting Ophiocordyceps genomes reveal a high diversity of potential behavioral manipulation genes and a possible major role for enterotoxins.</title>
        <authorList>
            <person name="de Bekker C."/>
            <person name="Ohm R.A."/>
            <person name="Evans H.C."/>
            <person name="Brachmann A."/>
            <person name="Hughes D.P."/>
        </authorList>
    </citation>
    <scope>NUCLEOTIDE SEQUENCE [LARGE SCALE GENOMIC DNA]</scope>
    <source>
        <strain evidence="2 3">SC16a</strain>
    </source>
</reference>
<feature type="compositionally biased region" description="Basic residues" evidence="1">
    <location>
        <begin position="48"/>
        <end position="57"/>
    </location>
</feature>
<evidence type="ECO:0000313" key="3">
    <source>
        <dbReference type="Proteomes" id="UP000037136"/>
    </source>
</evidence>
<name>A0A2A9P6D9_OPHUN</name>
<comment type="caution">
    <text evidence="2">The sequence shown here is derived from an EMBL/GenBank/DDBJ whole genome shotgun (WGS) entry which is preliminary data.</text>
</comment>
<dbReference type="AlphaFoldDB" id="A0A2A9P6D9"/>
<evidence type="ECO:0000313" key="2">
    <source>
        <dbReference type="EMBL" id="PFH56453.1"/>
    </source>
</evidence>
<protein>
    <submittedName>
        <fullName evidence="2">Uncharacterized protein</fullName>
    </submittedName>
</protein>
<proteinExistence type="predicted"/>
<accession>A0A2A9P6D9</accession>
<sequence>MADDVCLEHISPAGEDDLGLRVGWDALKAHATSAFRNLPFFPPPPPRDRHRRHHRRPPRNDTRCSFSTAGAGSDIPARSRRLVIPGFDAQARIVQRERFQDVMSALPITRE</sequence>
<keyword evidence="3" id="KW-1185">Reference proteome</keyword>
<organism evidence="2 3">
    <name type="scientific">Ophiocordyceps unilateralis</name>
    <name type="common">Zombie-ant fungus</name>
    <name type="synonym">Torrubia unilateralis</name>
    <dbReference type="NCBI Taxonomy" id="268505"/>
    <lineage>
        <taxon>Eukaryota</taxon>
        <taxon>Fungi</taxon>
        <taxon>Dikarya</taxon>
        <taxon>Ascomycota</taxon>
        <taxon>Pezizomycotina</taxon>
        <taxon>Sordariomycetes</taxon>
        <taxon>Hypocreomycetidae</taxon>
        <taxon>Hypocreales</taxon>
        <taxon>Ophiocordycipitaceae</taxon>
        <taxon>Ophiocordyceps</taxon>
    </lineage>
</organism>
<dbReference type="EMBL" id="LAZP02000576">
    <property type="protein sequence ID" value="PFH56453.1"/>
    <property type="molecule type" value="Genomic_DNA"/>
</dbReference>
<reference evidence="2 3" key="1">
    <citation type="journal article" date="2015" name="BMC Genomics">
        <title>Gene expression during zombie ant biting behavior reflects the complexity underlying fungal parasitic behavioral manipulation.</title>
        <authorList>
            <person name="de Bekker C."/>
            <person name="Ohm R.A."/>
            <person name="Loreto R.G."/>
            <person name="Sebastian A."/>
            <person name="Albert I."/>
            <person name="Merrow M."/>
            <person name="Brachmann A."/>
            <person name="Hughes D.P."/>
        </authorList>
    </citation>
    <scope>NUCLEOTIDE SEQUENCE [LARGE SCALE GENOMIC DNA]</scope>
    <source>
        <strain evidence="2 3">SC16a</strain>
    </source>
</reference>
<feature type="region of interest" description="Disordered" evidence="1">
    <location>
        <begin position="37"/>
        <end position="79"/>
    </location>
</feature>
<evidence type="ECO:0000256" key="1">
    <source>
        <dbReference type="SAM" id="MobiDB-lite"/>
    </source>
</evidence>